<keyword evidence="2" id="KW-1185">Reference proteome</keyword>
<name>A0ABV6B9C6_9DEIO</name>
<comment type="caution">
    <text evidence="1">The sequence shown here is derived from an EMBL/GenBank/DDBJ whole genome shotgun (WGS) entry which is preliminary data.</text>
</comment>
<accession>A0ABV6B9C6</accession>
<dbReference type="Proteomes" id="UP001589733">
    <property type="component" value="Unassembled WGS sequence"/>
</dbReference>
<evidence type="ECO:0000313" key="2">
    <source>
        <dbReference type="Proteomes" id="UP001589733"/>
    </source>
</evidence>
<evidence type="ECO:0000313" key="1">
    <source>
        <dbReference type="EMBL" id="MFB9995516.1"/>
    </source>
</evidence>
<reference evidence="1 2" key="1">
    <citation type="submission" date="2024-09" db="EMBL/GenBank/DDBJ databases">
        <authorList>
            <person name="Sun Q."/>
            <person name="Mori K."/>
        </authorList>
    </citation>
    <scope>NUCLEOTIDE SEQUENCE [LARGE SCALE GENOMIC DNA]</scope>
    <source>
        <strain evidence="1 2">JCM 13503</strain>
    </source>
</reference>
<dbReference type="RefSeq" id="WP_380017532.1">
    <property type="nucleotide sequence ID" value="NZ_JBHLYR010000101.1"/>
</dbReference>
<organism evidence="1 2">
    <name type="scientific">Deinococcus oregonensis</name>
    <dbReference type="NCBI Taxonomy" id="1805970"/>
    <lineage>
        <taxon>Bacteria</taxon>
        <taxon>Thermotogati</taxon>
        <taxon>Deinococcota</taxon>
        <taxon>Deinococci</taxon>
        <taxon>Deinococcales</taxon>
        <taxon>Deinococcaceae</taxon>
        <taxon>Deinococcus</taxon>
    </lineage>
</organism>
<proteinExistence type="predicted"/>
<gene>
    <name evidence="1" type="ORF">ACFFLM_26650</name>
</gene>
<sequence length="65" mass="7012">MSYIVMIEVPGQPRMRVSTETLENARRLYDAVAAQYGCQLTLTGPDGVVMATRPGDDPVKATAKA</sequence>
<protein>
    <submittedName>
        <fullName evidence="1">Uncharacterized protein</fullName>
    </submittedName>
</protein>
<dbReference type="EMBL" id="JBHLYR010000101">
    <property type="protein sequence ID" value="MFB9995516.1"/>
    <property type="molecule type" value="Genomic_DNA"/>
</dbReference>